<dbReference type="Pfam" id="PF05193">
    <property type="entry name" value="Peptidase_M16_C"/>
    <property type="match status" value="1"/>
</dbReference>
<dbReference type="Gene3D" id="3.30.830.10">
    <property type="entry name" value="Metalloenzyme, LuxS/M16 peptidase-like"/>
    <property type="match status" value="2"/>
</dbReference>
<proteinExistence type="predicted"/>
<protein>
    <submittedName>
        <fullName evidence="4">Pitrilysin family protein</fullName>
    </submittedName>
</protein>
<evidence type="ECO:0000256" key="1">
    <source>
        <dbReference type="SAM" id="SignalP"/>
    </source>
</evidence>
<organism evidence="4 5">
    <name type="scientific">Pontibacter saemangeumensis</name>
    <dbReference type="NCBI Taxonomy" id="1084525"/>
    <lineage>
        <taxon>Bacteria</taxon>
        <taxon>Pseudomonadati</taxon>
        <taxon>Bacteroidota</taxon>
        <taxon>Cytophagia</taxon>
        <taxon>Cytophagales</taxon>
        <taxon>Hymenobacteraceae</taxon>
        <taxon>Pontibacter</taxon>
    </lineage>
</organism>
<dbReference type="InterPro" id="IPR011765">
    <property type="entry name" value="Pept_M16_N"/>
</dbReference>
<dbReference type="Proteomes" id="UP001500552">
    <property type="component" value="Unassembled WGS sequence"/>
</dbReference>
<feature type="signal peptide" evidence="1">
    <location>
        <begin position="1"/>
        <end position="22"/>
    </location>
</feature>
<evidence type="ECO:0000259" key="2">
    <source>
        <dbReference type="Pfam" id="PF00675"/>
    </source>
</evidence>
<dbReference type="InterPro" id="IPR011249">
    <property type="entry name" value="Metalloenz_LuxS/M16"/>
</dbReference>
<reference evidence="5" key="1">
    <citation type="journal article" date="2019" name="Int. J. Syst. Evol. Microbiol.">
        <title>The Global Catalogue of Microorganisms (GCM) 10K type strain sequencing project: providing services to taxonomists for standard genome sequencing and annotation.</title>
        <authorList>
            <consortium name="The Broad Institute Genomics Platform"/>
            <consortium name="The Broad Institute Genome Sequencing Center for Infectious Disease"/>
            <person name="Wu L."/>
            <person name="Ma J."/>
        </authorList>
    </citation>
    <scope>NUCLEOTIDE SEQUENCE [LARGE SCALE GENOMIC DNA]</scope>
    <source>
        <strain evidence="5">JCM 17926</strain>
    </source>
</reference>
<feature type="chain" id="PRO_5045282377" evidence="1">
    <location>
        <begin position="23"/>
        <end position="468"/>
    </location>
</feature>
<name>A0ABP8LU87_9BACT</name>
<gene>
    <name evidence="4" type="ORF">GCM10023188_28600</name>
</gene>
<dbReference type="Pfam" id="PF00675">
    <property type="entry name" value="Peptidase_M16"/>
    <property type="match status" value="1"/>
</dbReference>
<feature type="domain" description="Peptidase M16 N-terminal" evidence="2">
    <location>
        <begin position="61"/>
        <end position="195"/>
    </location>
</feature>
<dbReference type="EMBL" id="BAABHC010000016">
    <property type="protein sequence ID" value="GAA4436025.1"/>
    <property type="molecule type" value="Genomic_DNA"/>
</dbReference>
<accession>A0ABP8LU87</accession>
<sequence length="468" mass="50917">MKKIISISLSALLAFSASVATAQQQTPPEGGTPKDFTLPAKQEFTLPNGLEATLVPYGEVPKVTISVIVEAGNVHEGQDQNGLADIVGGLMEEGTTTRSATEIADAVARMGGSLSISVGPNQTYISGDALSEYGPELVALMADVLQNPAFPASELERIKNDFKRRMNLARAQPGTQANEKFRAALYPNHPYGRELPDDKQINAFTLEQVQDFYQKQFGAKRTNVYVAGKFDSGEMKEAITSSLSEFRAGPESSIPVAKPVTKGDMIVIDRPGAPQSTIVLGLPVVDPAHPDYVPLNVANSLLGGSFGSRITSNIREDKGYTYSPYSSISTRYKAGDWSESADVTTEHTGNSLREIVYEINRLSKEAPSEEELEGIQNYEAGLFVLRNSTPGGIIGQLNFLDLHDLPESFLTNQVQNIYAVTPEQVSETTAKYLNPKDMTLVVVGDKKQIDKQLRQFQQELKKQAPVTQ</sequence>
<dbReference type="RefSeq" id="WP_345160034.1">
    <property type="nucleotide sequence ID" value="NZ_BAABHC010000016.1"/>
</dbReference>
<evidence type="ECO:0000313" key="4">
    <source>
        <dbReference type="EMBL" id="GAA4436025.1"/>
    </source>
</evidence>
<evidence type="ECO:0000259" key="3">
    <source>
        <dbReference type="Pfam" id="PF05193"/>
    </source>
</evidence>
<keyword evidence="1" id="KW-0732">Signal</keyword>
<dbReference type="SUPFAM" id="SSF63411">
    <property type="entry name" value="LuxS/MPP-like metallohydrolase"/>
    <property type="match status" value="2"/>
</dbReference>
<comment type="caution">
    <text evidence="4">The sequence shown here is derived from an EMBL/GenBank/DDBJ whole genome shotgun (WGS) entry which is preliminary data.</text>
</comment>
<evidence type="ECO:0000313" key="5">
    <source>
        <dbReference type="Proteomes" id="UP001500552"/>
    </source>
</evidence>
<dbReference type="InterPro" id="IPR007863">
    <property type="entry name" value="Peptidase_M16_C"/>
</dbReference>
<dbReference type="PANTHER" id="PTHR11851">
    <property type="entry name" value="METALLOPROTEASE"/>
    <property type="match status" value="1"/>
</dbReference>
<dbReference type="PANTHER" id="PTHR11851:SF224">
    <property type="entry name" value="PROCESSING PROTEASE"/>
    <property type="match status" value="1"/>
</dbReference>
<feature type="domain" description="Peptidase M16 C-terminal" evidence="3">
    <location>
        <begin position="204"/>
        <end position="377"/>
    </location>
</feature>
<keyword evidence="5" id="KW-1185">Reference proteome</keyword>
<dbReference type="InterPro" id="IPR050361">
    <property type="entry name" value="MPP/UQCRC_Complex"/>
</dbReference>